<dbReference type="InterPro" id="IPR017455">
    <property type="entry name" value="Znf_FYVE-rel"/>
</dbReference>
<reference evidence="8" key="1">
    <citation type="submission" date="2022-11" db="UniProtKB">
        <authorList>
            <consortium name="WormBaseParasite"/>
        </authorList>
    </citation>
    <scope>IDENTIFICATION</scope>
</reference>
<dbReference type="AlphaFoldDB" id="A0A915EB22"/>
<dbReference type="GO" id="GO:0008270">
    <property type="term" value="F:zinc ion binding"/>
    <property type="evidence" value="ECO:0007669"/>
    <property type="project" value="UniProtKB-KW"/>
</dbReference>
<organism evidence="7 8">
    <name type="scientific">Ditylenchus dipsaci</name>
    <dbReference type="NCBI Taxonomy" id="166011"/>
    <lineage>
        <taxon>Eukaryota</taxon>
        <taxon>Metazoa</taxon>
        <taxon>Ecdysozoa</taxon>
        <taxon>Nematoda</taxon>
        <taxon>Chromadorea</taxon>
        <taxon>Rhabditida</taxon>
        <taxon>Tylenchina</taxon>
        <taxon>Tylenchomorpha</taxon>
        <taxon>Sphaerularioidea</taxon>
        <taxon>Anguinidae</taxon>
        <taxon>Anguininae</taxon>
        <taxon>Ditylenchus</taxon>
    </lineage>
</organism>
<keyword evidence="2 4" id="KW-0863">Zinc-finger</keyword>
<dbReference type="GO" id="GO:0044878">
    <property type="term" value="P:mitotic cytokinesis checkpoint signaling"/>
    <property type="evidence" value="ECO:0007669"/>
    <property type="project" value="TreeGrafter"/>
</dbReference>
<dbReference type="GO" id="GO:0032266">
    <property type="term" value="F:phosphatidylinositol-3-phosphate binding"/>
    <property type="evidence" value="ECO:0007669"/>
    <property type="project" value="TreeGrafter"/>
</dbReference>
<evidence type="ECO:0000313" key="7">
    <source>
        <dbReference type="Proteomes" id="UP000887574"/>
    </source>
</evidence>
<evidence type="ECO:0000256" key="1">
    <source>
        <dbReference type="ARBA" id="ARBA00022723"/>
    </source>
</evidence>
<proteinExistence type="predicted"/>
<dbReference type="PROSITE" id="PS50178">
    <property type="entry name" value="ZF_FYVE"/>
    <property type="match status" value="1"/>
</dbReference>
<dbReference type="InterPro" id="IPR013083">
    <property type="entry name" value="Znf_RING/FYVE/PHD"/>
</dbReference>
<evidence type="ECO:0000256" key="4">
    <source>
        <dbReference type="PROSITE-ProRule" id="PRU00091"/>
    </source>
</evidence>
<accession>A0A915EB22</accession>
<keyword evidence="7" id="KW-1185">Reference proteome</keyword>
<dbReference type="GO" id="GO:0009838">
    <property type="term" value="P:abscission"/>
    <property type="evidence" value="ECO:0007669"/>
    <property type="project" value="TreeGrafter"/>
</dbReference>
<dbReference type="CDD" id="cd00065">
    <property type="entry name" value="FYVE_like_SF"/>
    <property type="match status" value="1"/>
</dbReference>
<dbReference type="GO" id="GO:0005813">
    <property type="term" value="C:centrosome"/>
    <property type="evidence" value="ECO:0007669"/>
    <property type="project" value="TreeGrafter"/>
</dbReference>
<evidence type="ECO:0000313" key="8">
    <source>
        <dbReference type="WBParaSite" id="jg4455"/>
    </source>
</evidence>
<evidence type="ECO:0000256" key="5">
    <source>
        <dbReference type="SAM" id="MobiDB-lite"/>
    </source>
</evidence>
<feature type="region of interest" description="Disordered" evidence="5">
    <location>
        <begin position="56"/>
        <end position="84"/>
    </location>
</feature>
<dbReference type="Proteomes" id="UP000887574">
    <property type="component" value="Unplaced"/>
</dbReference>
<feature type="compositionally biased region" description="Low complexity" evidence="5">
    <location>
        <begin position="212"/>
        <end position="224"/>
    </location>
</feature>
<evidence type="ECO:0000259" key="6">
    <source>
        <dbReference type="PROSITE" id="PS50178"/>
    </source>
</evidence>
<feature type="region of interest" description="Disordered" evidence="5">
    <location>
        <begin position="205"/>
        <end position="224"/>
    </location>
</feature>
<name>A0A915EB22_9BILA</name>
<dbReference type="WBParaSite" id="jg4455">
    <property type="protein sequence ID" value="jg4455"/>
    <property type="gene ID" value="jg4455"/>
</dbReference>
<sequence length="328" mass="37017">MAEFSKLWKEHGCSKCGYSFCEKCVSKKMVIPGLTPNPVSVCDNCFNALSRKVGPHLNKEKSRESGTTSTNWWGDDKLPPPSMRQHYANEQRANGTAKNNIDDDLQRRLVKLRKETTDEPRNDGYEPKLTKAIPNIAELEERLAALKDVPVDVIRQPRLMVMNPYDQDDNDIGLSDDAKELLKSVESRGRIVNCRQGFDNAGLNIDDAQDGSSNLSSNRTSDSSIVKRVIKDAEDAPSISSNYSESSRQLYPDFEECVKKTMLDAESAEKDALKFIHDSETAEAEQNKTRWQVHPHQTVKDWAWESQSPNLKILTLSNRSCTLLEIPE</sequence>
<dbReference type="GO" id="GO:0030496">
    <property type="term" value="C:midbody"/>
    <property type="evidence" value="ECO:0007669"/>
    <property type="project" value="TreeGrafter"/>
</dbReference>
<dbReference type="PANTHER" id="PTHR46603:SF1">
    <property type="entry name" value="ABSCISSION_NOCUT CHECKPOINT REGULATOR"/>
    <property type="match status" value="1"/>
</dbReference>
<dbReference type="InterPro" id="IPR011011">
    <property type="entry name" value="Znf_FYVE_PHD"/>
</dbReference>
<keyword evidence="1" id="KW-0479">Metal-binding</keyword>
<dbReference type="Gene3D" id="3.30.40.10">
    <property type="entry name" value="Zinc/RING finger domain, C3HC4 (zinc finger)"/>
    <property type="match status" value="1"/>
</dbReference>
<keyword evidence="3" id="KW-0862">Zinc</keyword>
<protein>
    <submittedName>
        <fullName evidence="8">FYVE-type domain-containing protein</fullName>
    </submittedName>
</protein>
<dbReference type="GO" id="GO:0032154">
    <property type="term" value="C:cleavage furrow"/>
    <property type="evidence" value="ECO:0007669"/>
    <property type="project" value="TreeGrafter"/>
</dbReference>
<dbReference type="PANTHER" id="PTHR46603">
    <property type="entry name" value="ABSCISSION/NOCUT CHECKPOINT REGULATOR"/>
    <property type="match status" value="1"/>
</dbReference>
<dbReference type="SUPFAM" id="SSF57903">
    <property type="entry name" value="FYVE/PHD zinc finger"/>
    <property type="match status" value="1"/>
</dbReference>
<feature type="domain" description="FYVE-type" evidence="6">
    <location>
        <begin position="1"/>
        <end position="50"/>
    </location>
</feature>
<evidence type="ECO:0000256" key="3">
    <source>
        <dbReference type="ARBA" id="ARBA00022833"/>
    </source>
</evidence>
<evidence type="ECO:0000256" key="2">
    <source>
        <dbReference type="ARBA" id="ARBA00022771"/>
    </source>
</evidence>
<dbReference type="Pfam" id="PF01363">
    <property type="entry name" value="FYVE"/>
    <property type="match status" value="1"/>
</dbReference>
<dbReference type="InterPro" id="IPR000306">
    <property type="entry name" value="Znf_FYVE"/>
</dbReference>